<sequence>MNVVVCDTHLTWSTMSIPTSSTSSLNGIPITAPSTTIPSRAVSGPSTNSTAVPSSNGISVITKNDQQSQPSFVYKLVYFTSRGYAEVSRLILHYSQISFQDMRLNVNEWAYFKSQMPYGKLPLLIFDGNQELNDSKEIAKFLAKKHGLAGKTTLEEIKVDSIIDLRLKFGTEVQSYIALSVSTHPSLDLRMIREKTFNESFLPAINKYSPMLIELLGKTKSKFFMESGVTVADFYVAEFSDTLCNFYSDFEKRFPQLIQHSKDVHSLPQLEKYLKERPFSKY</sequence>
<accession>A0AC35G6R9</accession>
<evidence type="ECO:0000313" key="2">
    <source>
        <dbReference type="WBParaSite" id="PS1159_v2.g24633.t1"/>
    </source>
</evidence>
<name>A0AC35G6R9_9BILA</name>
<proteinExistence type="predicted"/>
<reference evidence="2" key="1">
    <citation type="submission" date="2022-11" db="UniProtKB">
        <authorList>
            <consortium name="WormBaseParasite"/>
        </authorList>
    </citation>
    <scope>IDENTIFICATION</scope>
</reference>
<dbReference type="WBParaSite" id="PS1159_v2.g24633.t1">
    <property type="protein sequence ID" value="PS1159_v2.g24633.t1"/>
    <property type="gene ID" value="PS1159_v2.g24633"/>
</dbReference>
<dbReference type="Proteomes" id="UP000887580">
    <property type="component" value="Unplaced"/>
</dbReference>
<evidence type="ECO:0000313" key="1">
    <source>
        <dbReference type="Proteomes" id="UP000887580"/>
    </source>
</evidence>
<organism evidence="1 2">
    <name type="scientific">Panagrolaimus sp. PS1159</name>
    <dbReference type="NCBI Taxonomy" id="55785"/>
    <lineage>
        <taxon>Eukaryota</taxon>
        <taxon>Metazoa</taxon>
        <taxon>Ecdysozoa</taxon>
        <taxon>Nematoda</taxon>
        <taxon>Chromadorea</taxon>
        <taxon>Rhabditida</taxon>
        <taxon>Tylenchina</taxon>
        <taxon>Panagrolaimomorpha</taxon>
        <taxon>Panagrolaimoidea</taxon>
        <taxon>Panagrolaimidae</taxon>
        <taxon>Panagrolaimus</taxon>
    </lineage>
</organism>
<protein>
    <submittedName>
        <fullName evidence="2">Glutathione S-transferase</fullName>
    </submittedName>
</protein>